<dbReference type="PANTHER" id="PTHR22442">
    <property type="match status" value="1"/>
</dbReference>
<feature type="compositionally biased region" description="Basic and acidic residues" evidence="1">
    <location>
        <begin position="349"/>
        <end position="358"/>
    </location>
</feature>
<evidence type="ECO:0000313" key="2">
    <source>
        <dbReference type="Proteomes" id="UP001652622"/>
    </source>
</evidence>
<dbReference type="AlphaFoldDB" id="A0A6P9D5K8"/>
<reference evidence="3" key="1">
    <citation type="submission" date="2025-08" db="UniProtKB">
        <authorList>
            <consortium name="RefSeq"/>
        </authorList>
    </citation>
    <scope>IDENTIFICATION</scope>
    <source>
        <tissue evidence="3">Blood</tissue>
    </source>
</reference>
<dbReference type="RefSeq" id="XP_034291328.2">
    <property type="nucleotide sequence ID" value="XM_034435437.2"/>
</dbReference>
<dbReference type="InterPro" id="IPR029625">
    <property type="entry name" value="FAM169"/>
</dbReference>
<proteinExistence type="predicted"/>
<evidence type="ECO:0000256" key="1">
    <source>
        <dbReference type="SAM" id="MobiDB-lite"/>
    </source>
</evidence>
<sequence>MARVPQVAPGAISASTRAIALAELQSADFWLPLPSQEFPRSPFWMPGSLFLVDIKDENLGNLETGLCNNQAKLMEEALAAAEDLSVPGQKNIKVEASSMSFLPLYRDDSECCLLVLTDPQDKNTVLAIYLNNSWRLPEDVIKTSDPLREGLKQVQTCQERIVLFVLNCIIFGTLERSLTDDTVFVPHPKKEDARIFWKSGEAAAFYTVKRKGNLCDGHTSQCYMLPVLDTMFVRKKFRRCGLGIKMLQDFCQSFPSEDALGLSSPLSAEMEKVCQKFLETYPKQQPRLWEVEAPGDWTQRVNIWLKIQLEQNADRSSPMPEGQDGEAEEGRINTSLGCIPHLGALPDKPMAHLGDHRGAPGLPSQSNELQVQLKAEEPKKLKKRMSREEPAEESVAKHLRTMS</sequence>
<evidence type="ECO:0000313" key="3">
    <source>
        <dbReference type="RefSeq" id="XP_034291328.2"/>
    </source>
</evidence>
<feature type="region of interest" description="Disordered" evidence="1">
    <location>
        <begin position="338"/>
        <end position="403"/>
    </location>
</feature>
<gene>
    <name evidence="3" type="primary">FAM169B</name>
</gene>
<dbReference type="PANTHER" id="PTHR22442:SF4">
    <property type="entry name" value="PROTEIN FAM169BP"/>
    <property type="match status" value="1"/>
</dbReference>
<protein>
    <submittedName>
        <fullName evidence="3">Protein FAM169B isoform X1</fullName>
    </submittedName>
</protein>
<organism evidence="2 3">
    <name type="scientific">Pantherophis guttatus</name>
    <name type="common">Corn snake</name>
    <name type="synonym">Elaphe guttata</name>
    <dbReference type="NCBI Taxonomy" id="94885"/>
    <lineage>
        <taxon>Eukaryota</taxon>
        <taxon>Metazoa</taxon>
        <taxon>Chordata</taxon>
        <taxon>Craniata</taxon>
        <taxon>Vertebrata</taxon>
        <taxon>Euteleostomi</taxon>
        <taxon>Lepidosauria</taxon>
        <taxon>Squamata</taxon>
        <taxon>Bifurcata</taxon>
        <taxon>Unidentata</taxon>
        <taxon>Episquamata</taxon>
        <taxon>Toxicofera</taxon>
        <taxon>Serpentes</taxon>
        <taxon>Colubroidea</taxon>
        <taxon>Colubridae</taxon>
        <taxon>Colubrinae</taxon>
        <taxon>Pantherophis</taxon>
    </lineage>
</organism>
<accession>A0A6P9D5K8</accession>
<keyword evidence="2" id="KW-1185">Reference proteome</keyword>
<dbReference type="GeneID" id="117676167"/>
<dbReference type="Proteomes" id="UP001652622">
    <property type="component" value="Unplaced"/>
</dbReference>
<name>A0A6P9D5K8_PANGU</name>